<reference evidence="3" key="1">
    <citation type="journal article" date="2019" name="Int. J. Syst. Evol. Microbiol.">
        <title>The Global Catalogue of Microorganisms (GCM) 10K type strain sequencing project: providing services to taxonomists for standard genome sequencing and annotation.</title>
        <authorList>
            <consortium name="The Broad Institute Genomics Platform"/>
            <consortium name="The Broad Institute Genome Sequencing Center for Infectious Disease"/>
            <person name="Wu L."/>
            <person name="Ma J."/>
        </authorList>
    </citation>
    <scope>NUCLEOTIDE SEQUENCE [LARGE SCALE GENOMIC DNA]</scope>
    <source>
        <strain evidence="3">JCM 18961</strain>
    </source>
</reference>
<keyword evidence="3" id="KW-1185">Reference proteome</keyword>
<dbReference type="Pfam" id="PF13290">
    <property type="entry name" value="CHB_HEX_C_1"/>
    <property type="match status" value="1"/>
</dbReference>
<dbReference type="Gene3D" id="2.60.40.10">
    <property type="entry name" value="Immunoglobulins"/>
    <property type="match status" value="1"/>
</dbReference>
<dbReference type="RefSeq" id="WP_345500713.1">
    <property type="nucleotide sequence ID" value="NZ_BAABLO010000001.1"/>
</dbReference>
<gene>
    <name evidence="2" type="ORF">GCM10025782_03380</name>
</gene>
<dbReference type="Pfam" id="PF17957">
    <property type="entry name" value="Big_7"/>
    <property type="match status" value="1"/>
</dbReference>
<comment type="caution">
    <text evidence="2">The sequence shown here is derived from an EMBL/GenBank/DDBJ whole genome shotgun (WGS) entry which is preliminary data.</text>
</comment>
<evidence type="ECO:0000313" key="3">
    <source>
        <dbReference type="Proteomes" id="UP001500556"/>
    </source>
</evidence>
<dbReference type="Proteomes" id="UP001500556">
    <property type="component" value="Unassembled WGS sequence"/>
</dbReference>
<dbReference type="InterPro" id="IPR013783">
    <property type="entry name" value="Ig-like_fold"/>
</dbReference>
<dbReference type="Gene3D" id="3.30.1920.20">
    <property type="match status" value="1"/>
</dbReference>
<accession>A0ABP8XLI4</accession>
<dbReference type="InterPro" id="IPR059177">
    <property type="entry name" value="GH29D-like_dom"/>
</dbReference>
<dbReference type="PROSITE" id="PS51318">
    <property type="entry name" value="TAT"/>
    <property type="match status" value="1"/>
</dbReference>
<name>A0ABP8XLI4_9MICO</name>
<sequence>MSRTSRRAGLGGAVAALAVLGLAVPAWAWFSVPSTAATAAARAATLGTPSVATSGVSASSVTFTVSAPMGGPAPTGYRVARTSPTAVATACTVTGASGSCTDTAPVAGQTNTYAVYAVLAGSTWESPVPATTSVAVPSADTTAPVTTASTSPAPNAAGWNTGNVTVTLTATDASGVAGTWYTTDGSTPTTASTAYTGAFGLTASATVRFFSKDSAGNAEAPKSLVVQVDKVAPAAAVTSPAAGATLGGSVTVSGTASDTGSGIAALSVQQRLGIGAWTTIATPTVSSGSWTTSWSTAGLADGSYSLQVVATDVAGNTTTSAPVGVTLKNTFTVSAPSTATVGTPFTVTLSTYPGYTGAKSVTVTGLQASPSGATATVPSSASFTNGTATISVTPVRAGSQTVTVTDSTLASLTGTSGAVNVNAGSGTRLAWTTFTAQGQVQPASTCFFTCTATIGNNIAGTGSISVTDGLGNIVSDLGASRTVTVSAPTPSGGTPAGAQTLTIPAAGPATSSGQWSFKDNGNWTQYSFTATSPGLTQATLTVKKQ</sequence>
<evidence type="ECO:0000259" key="1">
    <source>
        <dbReference type="Pfam" id="PF13290"/>
    </source>
</evidence>
<evidence type="ECO:0000313" key="2">
    <source>
        <dbReference type="EMBL" id="GAA4710671.1"/>
    </source>
</evidence>
<organism evidence="2 3">
    <name type="scientific">Pedococcus ginsenosidimutans</name>
    <dbReference type="NCBI Taxonomy" id="490570"/>
    <lineage>
        <taxon>Bacteria</taxon>
        <taxon>Bacillati</taxon>
        <taxon>Actinomycetota</taxon>
        <taxon>Actinomycetes</taxon>
        <taxon>Micrococcales</taxon>
        <taxon>Intrasporangiaceae</taxon>
        <taxon>Pedococcus</taxon>
    </lineage>
</organism>
<feature type="domain" description="GH29D-like beta-sandwich" evidence="1">
    <location>
        <begin position="157"/>
        <end position="222"/>
    </location>
</feature>
<proteinExistence type="predicted"/>
<dbReference type="EMBL" id="BAABLO010000001">
    <property type="protein sequence ID" value="GAA4710671.1"/>
    <property type="molecule type" value="Genomic_DNA"/>
</dbReference>
<protein>
    <recommendedName>
        <fullName evidence="1">GH29D-like beta-sandwich domain-containing protein</fullName>
    </recommendedName>
</protein>
<dbReference type="InterPro" id="IPR006311">
    <property type="entry name" value="TAT_signal"/>
</dbReference>